<comment type="caution">
    <text evidence="1">The sequence shown here is derived from an EMBL/GenBank/DDBJ whole genome shotgun (WGS) entry which is preliminary data.</text>
</comment>
<evidence type="ECO:0000313" key="1">
    <source>
        <dbReference type="EMBL" id="OCM00059.1"/>
    </source>
</evidence>
<proteinExistence type="predicted"/>
<sequence>MKFKNSILLILILSFFTSCRHEEVRTAQIILDLMVHSTIQISKNYDNTKNDFKEETIQTKSFKLDNINVTIIDNNSNFNNDTKIQNLINKYLIDNLLEQNIFIEQDKDLDTLIIEIDYLGDFIKEDEIWITKSIGYTVKTIDKNGNTIKSLQNSNIIFENYIKIDRYNKEDFFLELSEKILLDIKKSRNFIFSREEDNLN</sequence>
<accession>A0A1C0B8Y0</accession>
<dbReference type="EMBL" id="LCUJ01000001">
    <property type="protein sequence ID" value="OCM00059.1"/>
    <property type="molecule type" value="Genomic_DNA"/>
</dbReference>
<dbReference type="Proteomes" id="UP000093281">
    <property type="component" value="Unassembled WGS sequence"/>
</dbReference>
<organism evidence="1 2">
    <name type="scientific">Aliarcobacter thereius</name>
    <dbReference type="NCBI Taxonomy" id="544718"/>
    <lineage>
        <taxon>Bacteria</taxon>
        <taxon>Pseudomonadati</taxon>
        <taxon>Campylobacterota</taxon>
        <taxon>Epsilonproteobacteria</taxon>
        <taxon>Campylobacterales</taxon>
        <taxon>Arcobacteraceae</taxon>
        <taxon>Aliarcobacter</taxon>
    </lineage>
</organism>
<protein>
    <submittedName>
        <fullName evidence="1">Uncharacterized protein</fullName>
    </submittedName>
</protein>
<dbReference type="RefSeq" id="WP_066185173.1">
    <property type="nucleotide sequence ID" value="NZ_LCUJ01000001.1"/>
</dbReference>
<gene>
    <name evidence="1" type="ORF">AAX29_00049</name>
</gene>
<dbReference type="PROSITE" id="PS51257">
    <property type="entry name" value="PROKAR_LIPOPROTEIN"/>
    <property type="match status" value="1"/>
</dbReference>
<evidence type="ECO:0000313" key="2">
    <source>
        <dbReference type="Proteomes" id="UP000093281"/>
    </source>
</evidence>
<name>A0A1C0B8Y0_9BACT</name>
<reference evidence="2" key="1">
    <citation type="submission" date="2015-05" db="EMBL/GenBank/DDBJ databases">
        <authorList>
            <person name="Rovetto F."/>
            <person name="Cocolin L."/>
            <person name="Illeghems K."/>
            <person name="Van Nieuwerburgh F."/>
            <person name="Houf K."/>
        </authorList>
    </citation>
    <scope>NUCLEOTIDE SEQUENCE [LARGE SCALE GENOMIC DNA]</scope>
    <source>
        <strain evidence="2">DU22</strain>
    </source>
</reference>
<dbReference type="AlphaFoldDB" id="A0A1C0B8Y0"/>